<dbReference type="AlphaFoldDB" id="A0A0X8X599"/>
<sequence>MGLNFAPELCIFVLRTRTERIMYKQALVPDKKNHSIDIPEKFFGKKVEVIVVEVGNAKKEVHPSPPQGKKINVNELFESFGAAPDFPSIEEIRDKAWPSKW</sequence>
<evidence type="ECO:0000313" key="1">
    <source>
        <dbReference type="EMBL" id="BAU55950.1"/>
    </source>
</evidence>
<reference evidence="1 2" key="1">
    <citation type="submission" date="2015-12" db="EMBL/GenBank/DDBJ databases">
        <title>Genome sequence of Mucilaginibacter gotjawali.</title>
        <authorList>
            <person name="Lee J.S."/>
            <person name="Lee K.C."/>
            <person name="Kim K.K."/>
            <person name="Lee B.W."/>
        </authorList>
    </citation>
    <scope>NUCLEOTIDE SEQUENCE [LARGE SCALE GENOMIC DNA]</scope>
    <source>
        <strain evidence="1 2">SA3-7</strain>
    </source>
</reference>
<gene>
    <name evidence="1" type="ORF">MgSA37_04142</name>
</gene>
<dbReference type="KEGG" id="mgot:MgSA37_04142"/>
<dbReference type="EMBL" id="AP017313">
    <property type="protein sequence ID" value="BAU55950.1"/>
    <property type="molecule type" value="Genomic_DNA"/>
</dbReference>
<evidence type="ECO:0000313" key="2">
    <source>
        <dbReference type="Proteomes" id="UP000218263"/>
    </source>
</evidence>
<protein>
    <submittedName>
        <fullName evidence="1">Uncharacterized protein</fullName>
    </submittedName>
</protein>
<keyword evidence="2" id="KW-1185">Reference proteome</keyword>
<proteinExistence type="predicted"/>
<name>A0A0X8X599_9SPHI</name>
<accession>A0A0X8X599</accession>
<organism evidence="1 2">
    <name type="scientific">Mucilaginibacter gotjawali</name>
    <dbReference type="NCBI Taxonomy" id="1550579"/>
    <lineage>
        <taxon>Bacteria</taxon>
        <taxon>Pseudomonadati</taxon>
        <taxon>Bacteroidota</taxon>
        <taxon>Sphingobacteriia</taxon>
        <taxon>Sphingobacteriales</taxon>
        <taxon>Sphingobacteriaceae</taxon>
        <taxon>Mucilaginibacter</taxon>
    </lineage>
</organism>
<dbReference type="Proteomes" id="UP000218263">
    <property type="component" value="Chromosome"/>
</dbReference>